<keyword evidence="4 6" id="KW-0067">ATP-binding</keyword>
<feature type="domain" description="ABC transporter" evidence="5">
    <location>
        <begin position="16"/>
        <end position="260"/>
    </location>
</feature>
<keyword evidence="2" id="KW-0813">Transport</keyword>
<evidence type="ECO:0000256" key="3">
    <source>
        <dbReference type="ARBA" id="ARBA00022741"/>
    </source>
</evidence>
<protein>
    <submittedName>
        <fullName evidence="6">Peptide/nickel transport system ATP-binding protein</fullName>
    </submittedName>
</protein>
<comment type="similarity">
    <text evidence="1">Belongs to the ABC transporter superfamily.</text>
</comment>
<dbReference type="InterPro" id="IPR027417">
    <property type="entry name" value="P-loop_NTPase"/>
</dbReference>
<evidence type="ECO:0000256" key="1">
    <source>
        <dbReference type="ARBA" id="ARBA00005417"/>
    </source>
</evidence>
<organism evidence="6 7">
    <name type="scientific">Pseudonocardia kunmingensis</name>
    <dbReference type="NCBI Taxonomy" id="630975"/>
    <lineage>
        <taxon>Bacteria</taxon>
        <taxon>Bacillati</taxon>
        <taxon>Actinomycetota</taxon>
        <taxon>Actinomycetes</taxon>
        <taxon>Pseudonocardiales</taxon>
        <taxon>Pseudonocardiaceae</taxon>
        <taxon>Pseudonocardia</taxon>
    </lineage>
</organism>
<dbReference type="PANTHER" id="PTHR43776">
    <property type="entry name" value="TRANSPORT ATP-BINDING PROTEIN"/>
    <property type="match status" value="1"/>
</dbReference>
<name>A0A543DP52_9PSEU</name>
<keyword evidence="7" id="KW-1185">Reference proteome</keyword>
<evidence type="ECO:0000313" key="7">
    <source>
        <dbReference type="Proteomes" id="UP000315677"/>
    </source>
</evidence>
<dbReference type="EMBL" id="VFPA01000002">
    <property type="protein sequence ID" value="TQM11116.1"/>
    <property type="molecule type" value="Genomic_DNA"/>
</dbReference>
<dbReference type="GO" id="GO:0055085">
    <property type="term" value="P:transmembrane transport"/>
    <property type="evidence" value="ECO:0007669"/>
    <property type="project" value="UniProtKB-ARBA"/>
</dbReference>
<dbReference type="InterPro" id="IPR003439">
    <property type="entry name" value="ABC_transporter-like_ATP-bd"/>
</dbReference>
<dbReference type="PROSITE" id="PS00211">
    <property type="entry name" value="ABC_TRANSPORTER_1"/>
    <property type="match status" value="1"/>
</dbReference>
<evidence type="ECO:0000256" key="4">
    <source>
        <dbReference type="ARBA" id="ARBA00022840"/>
    </source>
</evidence>
<evidence type="ECO:0000313" key="6">
    <source>
        <dbReference type="EMBL" id="TQM11116.1"/>
    </source>
</evidence>
<comment type="caution">
    <text evidence="6">The sequence shown here is derived from an EMBL/GenBank/DDBJ whole genome shotgun (WGS) entry which is preliminary data.</text>
</comment>
<dbReference type="SUPFAM" id="SSF52540">
    <property type="entry name" value="P-loop containing nucleoside triphosphate hydrolases"/>
    <property type="match status" value="1"/>
</dbReference>
<dbReference type="Gene3D" id="3.40.50.300">
    <property type="entry name" value="P-loop containing nucleotide triphosphate hydrolases"/>
    <property type="match status" value="1"/>
</dbReference>
<dbReference type="RefSeq" id="WP_142054993.1">
    <property type="nucleotide sequence ID" value="NZ_VFPA01000002.1"/>
</dbReference>
<gene>
    <name evidence="6" type="ORF">FB558_3662</name>
</gene>
<dbReference type="SMART" id="SM00382">
    <property type="entry name" value="AAA"/>
    <property type="match status" value="1"/>
</dbReference>
<dbReference type="InterPro" id="IPR003593">
    <property type="entry name" value="AAA+_ATPase"/>
</dbReference>
<keyword evidence="3" id="KW-0547">Nucleotide-binding</keyword>
<reference evidence="6 7" key="1">
    <citation type="submission" date="2019-06" db="EMBL/GenBank/DDBJ databases">
        <title>Sequencing the genomes of 1000 actinobacteria strains.</title>
        <authorList>
            <person name="Klenk H.-P."/>
        </authorList>
    </citation>
    <scope>NUCLEOTIDE SEQUENCE [LARGE SCALE GENOMIC DNA]</scope>
    <source>
        <strain evidence="6 7">DSM 45301</strain>
    </source>
</reference>
<sequence>MSERASNSSTPGVPLLELRVVTRRYTRRRDGVTAVDGVSLTLAAGEILALVGASGAGKSTLSRLVLGLERPDRGAVLLDGVDIARLRGRALRAERRRMHLVLQDPYDALHPGMRIAEVVGEPLAIAGVASAERGPRVASALEEVGLGPAERFLGRHPHQLSGGQRQRVAIARAIVGQPRLIVADEPTSMVDASLRATILELLLATRERLGTGFVFITHDLALARYVADRIAVMQAGRIVEVGPAEELVADPQRPYTRELLDASERVRIN</sequence>
<dbReference type="InterPro" id="IPR017871">
    <property type="entry name" value="ABC_transporter-like_CS"/>
</dbReference>
<dbReference type="PROSITE" id="PS50893">
    <property type="entry name" value="ABC_TRANSPORTER_2"/>
    <property type="match status" value="1"/>
</dbReference>
<dbReference type="Pfam" id="PF00005">
    <property type="entry name" value="ABC_tran"/>
    <property type="match status" value="1"/>
</dbReference>
<dbReference type="CDD" id="cd03257">
    <property type="entry name" value="ABC_NikE_OppD_transporters"/>
    <property type="match status" value="1"/>
</dbReference>
<dbReference type="GO" id="GO:0005524">
    <property type="term" value="F:ATP binding"/>
    <property type="evidence" value="ECO:0007669"/>
    <property type="project" value="UniProtKB-KW"/>
</dbReference>
<dbReference type="InterPro" id="IPR050319">
    <property type="entry name" value="ABC_transp_ATP-bind"/>
</dbReference>
<dbReference type="OrthoDB" id="8036461at2"/>
<accession>A0A543DP52</accession>
<proteinExistence type="inferred from homology"/>
<dbReference type="PANTHER" id="PTHR43776:SF7">
    <property type="entry name" value="D,D-DIPEPTIDE TRANSPORT ATP-BINDING PROTEIN DDPF-RELATED"/>
    <property type="match status" value="1"/>
</dbReference>
<dbReference type="GO" id="GO:0016887">
    <property type="term" value="F:ATP hydrolysis activity"/>
    <property type="evidence" value="ECO:0007669"/>
    <property type="project" value="InterPro"/>
</dbReference>
<evidence type="ECO:0000256" key="2">
    <source>
        <dbReference type="ARBA" id="ARBA00022448"/>
    </source>
</evidence>
<evidence type="ECO:0000259" key="5">
    <source>
        <dbReference type="PROSITE" id="PS50893"/>
    </source>
</evidence>
<dbReference type="Proteomes" id="UP000315677">
    <property type="component" value="Unassembled WGS sequence"/>
</dbReference>
<dbReference type="AlphaFoldDB" id="A0A543DP52"/>